<dbReference type="InterPro" id="IPR037045">
    <property type="entry name" value="S8pro/Inhibitor_I9_sf"/>
</dbReference>
<dbReference type="SUPFAM" id="SSF54897">
    <property type="entry name" value="Protease propeptides/inhibitors"/>
    <property type="match status" value="1"/>
</dbReference>
<dbReference type="AlphaFoldDB" id="M2QN19"/>
<organism evidence="2 3">
    <name type="scientific">Ceriporiopsis subvermispora (strain B)</name>
    <name type="common">White-rot fungus</name>
    <name type="synonym">Gelatoporia subvermispora</name>
    <dbReference type="NCBI Taxonomy" id="914234"/>
    <lineage>
        <taxon>Eukaryota</taxon>
        <taxon>Fungi</taxon>
        <taxon>Dikarya</taxon>
        <taxon>Basidiomycota</taxon>
        <taxon>Agaricomycotina</taxon>
        <taxon>Agaricomycetes</taxon>
        <taxon>Polyporales</taxon>
        <taxon>Gelatoporiaceae</taxon>
        <taxon>Gelatoporia</taxon>
    </lineage>
</organism>
<dbReference type="Pfam" id="PF05922">
    <property type="entry name" value="Inhibitor_I9"/>
    <property type="match status" value="1"/>
</dbReference>
<dbReference type="InterPro" id="IPR010259">
    <property type="entry name" value="S8pro/Inhibitor_I9"/>
</dbReference>
<gene>
    <name evidence="2" type="ORF">CERSUDRAFT_98136</name>
</gene>
<dbReference type="OrthoDB" id="19448at2759"/>
<dbReference type="Proteomes" id="UP000016930">
    <property type="component" value="Unassembled WGS sequence"/>
</dbReference>
<accession>M2QN19</accession>
<dbReference type="HOGENOM" id="CLU_2904000_0_0_1"/>
<feature type="domain" description="Inhibitor I9" evidence="1">
    <location>
        <begin position="12"/>
        <end position="57"/>
    </location>
</feature>
<dbReference type="EMBL" id="KB445805">
    <property type="protein sequence ID" value="EMD33570.1"/>
    <property type="molecule type" value="Genomic_DNA"/>
</dbReference>
<proteinExistence type="predicted"/>
<name>M2QN19_CERS8</name>
<keyword evidence="3" id="KW-1185">Reference proteome</keyword>
<sequence>MPAHLAWLRQRLSGNSSVMYDYSGLLNAYAGTFDEATLKHIRSSPDVERISEDSILTFGDQQ</sequence>
<reference evidence="2 3" key="1">
    <citation type="journal article" date="2012" name="Proc. Natl. Acad. Sci. U.S.A.">
        <title>Comparative genomics of Ceriporiopsis subvermispora and Phanerochaete chrysosporium provide insight into selective ligninolysis.</title>
        <authorList>
            <person name="Fernandez-Fueyo E."/>
            <person name="Ruiz-Duenas F.J."/>
            <person name="Ferreira P."/>
            <person name="Floudas D."/>
            <person name="Hibbett D.S."/>
            <person name="Canessa P."/>
            <person name="Larrondo L.F."/>
            <person name="James T.Y."/>
            <person name="Seelenfreund D."/>
            <person name="Lobos S."/>
            <person name="Polanco R."/>
            <person name="Tello M."/>
            <person name="Honda Y."/>
            <person name="Watanabe T."/>
            <person name="Watanabe T."/>
            <person name="Ryu J.S."/>
            <person name="Kubicek C.P."/>
            <person name="Schmoll M."/>
            <person name="Gaskell J."/>
            <person name="Hammel K.E."/>
            <person name="St John F.J."/>
            <person name="Vanden Wymelenberg A."/>
            <person name="Sabat G."/>
            <person name="Splinter BonDurant S."/>
            <person name="Syed K."/>
            <person name="Yadav J.S."/>
            <person name="Doddapaneni H."/>
            <person name="Subramanian V."/>
            <person name="Lavin J.L."/>
            <person name="Oguiza J.A."/>
            <person name="Perez G."/>
            <person name="Pisabarro A.G."/>
            <person name="Ramirez L."/>
            <person name="Santoyo F."/>
            <person name="Master E."/>
            <person name="Coutinho P.M."/>
            <person name="Henrissat B."/>
            <person name="Lombard V."/>
            <person name="Magnuson J.K."/>
            <person name="Kuees U."/>
            <person name="Hori C."/>
            <person name="Igarashi K."/>
            <person name="Samejima M."/>
            <person name="Held B.W."/>
            <person name="Barry K.W."/>
            <person name="LaButti K.M."/>
            <person name="Lapidus A."/>
            <person name="Lindquist E.A."/>
            <person name="Lucas S.M."/>
            <person name="Riley R."/>
            <person name="Salamov A.A."/>
            <person name="Hoffmeister D."/>
            <person name="Schwenk D."/>
            <person name="Hadar Y."/>
            <person name="Yarden O."/>
            <person name="de Vries R.P."/>
            <person name="Wiebenga A."/>
            <person name="Stenlid J."/>
            <person name="Eastwood D."/>
            <person name="Grigoriev I.V."/>
            <person name="Berka R.M."/>
            <person name="Blanchette R.A."/>
            <person name="Kersten P."/>
            <person name="Martinez A.T."/>
            <person name="Vicuna R."/>
            <person name="Cullen D."/>
        </authorList>
    </citation>
    <scope>NUCLEOTIDE SEQUENCE [LARGE SCALE GENOMIC DNA]</scope>
    <source>
        <strain evidence="2 3">B</strain>
    </source>
</reference>
<evidence type="ECO:0000313" key="3">
    <source>
        <dbReference type="Proteomes" id="UP000016930"/>
    </source>
</evidence>
<protein>
    <recommendedName>
        <fullName evidence="1">Inhibitor I9 domain-containing protein</fullName>
    </recommendedName>
</protein>
<evidence type="ECO:0000259" key="1">
    <source>
        <dbReference type="Pfam" id="PF05922"/>
    </source>
</evidence>
<dbReference type="Gene3D" id="3.30.70.80">
    <property type="entry name" value="Peptidase S8 propeptide/proteinase inhibitor I9"/>
    <property type="match status" value="1"/>
</dbReference>
<evidence type="ECO:0000313" key="2">
    <source>
        <dbReference type="EMBL" id="EMD33570.1"/>
    </source>
</evidence>